<dbReference type="PANTHER" id="PTHR48111">
    <property type="entry name" value="REGULATOR OF RPOS"/>
    <property type="match status" value="1"/>
</dbReference>
<evidence type="ECO:0000313" key="9">
    <source>
        <dbReference type="EMBL" id="GMU04726.1"/>
    </source>
</evidence>
<dbReference type="PROSITE" id="PS50110">
    <property type="entry name" value="RESPONSE_REGULATORY"/>
    <property type="match status" value="1"/>
</dbReference>
<proteinExistence type="predicted"/>
<evidence type="ECO:0000313" key="10">
    <source>
        <dbReference type="Proteomes" id="UP001342631"/>
    </source>
</evidence>
<evidence type="ECO:0000256" key="6">
    <source>
        <dbReference type="PROSITE-ProRule" id="PRU00169"/>
    </source>
</evidence>
<gene>
    <name evidence="9" type="ORF">ASNO1_09780</name>
</gene>
<name>A0ABQ6QLZ7_9BACT</name>
<keyword evidence="5" id="KW-0804">Transcription</keyword>
<keyword evidence="2" id="KW-0902">Two-component regulatory system</keyword>
<dbReference type="EMBL" id="BTTX01000001">
    <property type="protein sequence ID" value="GMU04726.1"/>
    <property type="molecule type" value="Genomic_DNA"/>
</dbReference>
<dbReference type="InterPro" id="IPR039420">
    <property type="entry name" value="WalR-like"/>
</dbReference>
<evidence type="ECO:0000256" key="4">
    <source>
        <dbReference type="ARBA" id="ARBA00023125"/>
    </source>
</evidence>
<dbReference type="Proteomes" id="UP001342631">
    <property type="component" value="Unassembled WGS sequence"/>
</dbReference>
<reference evidence="9 10" key="1">
    <citation type="journal article" date="2024" name="Arch. Microbiol.">
        <title>Corallococcus caeni sp. nov., a novel myxobacterium isolated from activated sludge.</title>
        <authorList>
            <person name="Tomita S."/>
            <person name="Nakai R."/>
            <person name="Kuroda K."/>
            <person name="Kurashita H."/>
            <person name="Hatamoto M."/>
            <person name="Yamaguchi T."/>
            <person name="Narihiro T."/>
        </authorList>
    </citation>
    <scope>NUCLEOTIDE SEQUENCE [LARGE SCALE GENOMIC DNA]</scope>
    <source>
        <strain evidence="9 10">NO1</strain>
    </source>
</reference>
<keyword evidence="1 6" id="KW-0597">Phosphoprotein</keyword>
<accession>A0ABQ6QLZ7</accession>
<dbReference type="RefSeq" id="WP_338265493.1">
    <property type="nucleotide sequence ID" value="NZ_BTTW01000005.1"/>
</dbReference>
<organism evidence="9 10">
    <name type="scientific">Corallococcus caeni</name>
    <dbReference type="NCBI Taxonomy" id="3082388"/>
    <lineage>
        <taxon>Bacteria</taxon>
        <taxon>Pseudomonadati</taxon>
        <taxon>Myxococcota</taxon>
        <taxon>Myxococcia</taxon>
        <taxon>Myxococcales</taxon>
        <taxon>Cystobacterineae</taxon>
        <taxon>Myxococcaceae</taxon>
        <taxon>Corallococcus</taxon>
    </lineage>
</organism>
<feature type="modified residue" description="4-aspartylphosphate" evidence="6">
    <location>
        <position position="100"/>
    </location>
</feature>
<evidence type="ECO:0000256" key="5">
    <source>
        <dbReference type="ARBA" id="ARBA00023163"/>
    </source>
</evidence>
<dbReference type="InterPro" id="IPR001789">
    <property type="entry name" value="Sig_transdc_resp-reg_receiver"/>
</dbReference>
<dbReference type="PANTHER" id="PTHR48111:SF1">
    <property type="entry name" value="TWO-COMPONENT RESPONSE REGULATOR ORR33"/>
    <property type="match status" value="1"/>
</dbReference>
<feature type="domain" description="Response regulatory" evidence="8">
    <location>
        <begin position="44"/>
        <end position="165"/>
    </location>
</feature>
<evidence type="ECO:0000259" key="8">
    <source>
        <dbReference type="PROSITE" id="PS50110"/>
    </source>
</evidence>
<keyword evidence="3" id="KW-0805">Transcription regulation</keyword>
<dbReference type="Gene3D" id="3.40.50.2300">
    <property type="match status" value="1"/>
</dbReference>
<feature type="region of interest" description="Disordered" evidence="7">
    <location>
        <begin position="1"/>
        <end position="37"/>
    </location>
</feature>
<evidence type="ECO:0000256" key="2">
    <source>
        <dbReference type="ARBA" id="ARBA00023012"/>
    </source>
</evidence>
<sequence>MLLKREIPSQPLQESTPMVHEQPEGVARGAAWEDPHSEPARAPRILVADDQLEMRTLIRKMLVRRGYEVVEAADGPDLVRVLVEGLTAEESRAPDLIITDVRMPGFTGLEVLARLRREQWTTPVILITAFGDVQLHREALRLGAACVLNKPFDMDELRGAVEVALAVTRE</sequence>
<evidence type="ECO:0000256" key="3">
    <source>
        <dbReference type="ARBA" id="ARBA00023015"/>
    </source>
</evidence>
<evidence type="ECO:0000256" key="1">
    <source>
        <dbReference type="ARBA" id="ARBA00022553"/>
    </source>
</evidence>
<dbReference type="SUPFAM" id="SSF52172">
    <property type="entry name" value="CheY-like"/>
    <property type="match status" value="1"/>
</dbReference>
<comment type="caution">
    <text evidence="9">The sequence shown here is derived from an EMBL/GenBank/DDBJ whole genome shotgun (WGS) entry which is preliminary data.</text>
</comment>
<evidence type="ECO:0000256" key="7">
    <source>
        <dbReference type="SAM" id="MobiDB-lite"/>
    </source>
</evidence>
<protein>
    <recommendedName>
        <fullName evidence="8">Response regulatory domain-containing protein</fullName>
    </recommendedName>
</protein>
<dbReference type="CDD" id="cd00156">
    <property type="entry name" value="REC"/>
    <property type="match status" value="1"/>
</dbReference>
<keyword evidence="4" id="KW-0238">DNA-binding</keyword>
<keyword evidence="10" id="KW-1185">Reference proteome</keyword>
<dbReference type="InterPro" id="IPR011006">
    <property type="entry name" value="CheY-like_superfamily"/>
</dbReference>
<dbReference type="Pfam" id="PF00072">
    <property type="entry name" value="Response_reg"/>
    <property type="match status" value="1"/>
</dbReference>
<dbReference type="SMART" id="SM00448">
    <property type="entry name" value="REC"/>
    <property type="match status" value="1"/>
</dbReference>